<comment type="subcellular location">
    <subcellularLocation>
        <location evidence="1">Cytoplasm</location>
    </subcellularLocation>
</comment>
<dbReference type="InterPro" id="IPR027417">
    <property type="entry name" value="P-loop_NTPase"/>
</dbReference>
<dbReference type="PANTHER" id="PTHR30473">
    <property type="entry name" value="PROTEIN PHOH"/>
    <property type="match status" value="1"/>
</dbReference>
<dbReference type="FunFam" id="3.40.50.300:FF:000013">
    <property type="entry name" value="PhoH family ATPase"/>
    <property type="match status" value="1"/>
</dbReference>
<comment type="caution">
    <text evidence="8">The sequence shown here is derived from an EMBL/GenBank/DDBJ whole genome shotgun (WGS) entry which is preliminary data.</text>
</comment>
<dbReference type="EMBL" id="AGWA01000001">
    <property type="protein sequence ID" value="ENN92863.1"/>
    <property type="molecule type" value="Genomic_DNA"/>
</dbReference>
<dbReference type="HOGENOM" id="CLU_051654_0_0_5"/>
<dbReference type="SUPFAM" id="SSF52540">
    <property type="entry name" value="P-loop containing nucleoside triphosphate hydrolases"/>
    <property type="match status" value="1"/>
</dbReference>
<dbReference type="eggNOG" id="COG1702">
    <property type="taxonomic scope" value="Bacteria"/>
</dbReference>
<keyword evidence="3" id="KW-0963">Cytoplasm</keyword>
<keyword evidence="4" id="KW-0547">Nucleotide-binding</keyword>
<evidence type="ECO:0000256" key="2">
    <source>
        <dbReference type="ARBA" id="ARBA00010393"/>
    </source>
</evidence>
<keyword evidence="9" id="KW-1185">Reference proteome</keyword>
<keyword evidence="5" id="KW-0067">ATP-binding</keyword>
<dbReference type="STRING" id="1094491.BBbe_01340"/>
<dbReference type="Proteomes" id="UP000014038">
    <property type="component" value="Chromosome"/>
</dbReference>
<dbReference type="AlphaFoldDB" id="N6URT3"/>
<dbReference type="GO" id="GO:0005829">
    <property type="term" value="C:cytosol"/>
    <property type="evidence" value="ECO:0007669"/>
    <property type="project" value="TreeGrafter"/>
</dbReference>
<gene>
    <name evidence="8" type="primary">phoH</name>
    <name evidence="8" type="ORF">BBbe_01340</name>
</gene>
<dbReference type="InterPro" id="IPR003714">
    <property type="entry name" value="PhoH"/>
</dbReference>
<evidence type="ECO:0000256" key="3">
    <source>
        <dbReference type="ARBA" id="ARBA00022490"/>
    </source>
</evidence>
<evidence type="ECO:0000256" key="1">
    <source>
        <dbReference type="ARBA" id="ARBA00004496"/>
    </source>
</evidence>
<dbReference type="Pfam" id="PF02562">
    <property type="entry name" value="PhoH"/>
    <property type="match status" value="1"/>
</dbReference>
<evidence type="ECO:0000256" key="6">
    <source>
        <dbReference type="ARBA" id="ARBA00039970"/>
    </source>
</evidence>
<dbReference type="OrthoDB" id="9805148at2"/>
<accession>N6URT3</accession>
<comment type="similarity">
    <text evidence="2">Belongs to the PhoH family.</text>
</comment>
<protein>
    <recommendedName>
        <fullName evidence="6">PhoH-like protein</fullName>
    </recommendedName>
</protein>
<name>N6URT3_9HYPH</name>
<feature type="domain" description="PhoH-like protein" evidence="7">
    <location>
        <begin position="147"/>
        <end position="350"/>
    </location>
</feature>
<dbReference type="PATRIC" id="fig|1094491.5.peg.147"/>
<dbReference type="GO" id="GO:0005524">
    <property type="term" value="F:ATP binding"/>
    <property type="evidence" value="ECO:0007669"/>
    <property type="project" value="UniProtKB-KW"/>
</dbReference>
<sequence>MKVSTEKPKHTKKAINASSKNINSFEKNNLSEIDHIVLTFENNNYAKMVFGKFDENLSYIEQKLGLNIYARGNKVSICGSAAAIKHAQYVLSQLYKLAKTRQELTLSDTESAIAMANLPNEKQKSSKTIQSVTKHIPIQLSTHKKTIYTRTPTQEAYLRAMEHSELVFGVGPAGTGKTYLAVVHAVTLLERGIIERIILSRPAVETGERLGFLPGDLKEKVDPYLRPLYDAFYDMMSAEKIERILASGVIEIAPLAFMRGRTFVHSAVILDEAQNTTPMQMKMFLTRLGEGTRVVVTGDLSQIDLPTGQKSGLTEAIRILSDIENVAIIRFDEKDVVRHPLVAAIVRAYDRDSSEQAKKYHSNNLEKNELNPS</sequence>
<organism evidence="8 9">
    <name type="scientific">Bartonella bovis 91-4</name>
    <dbReference type="NCBI Taxonomy" id="1094491"/>
    <lineage>
        <taxon>Bacteria</taxon>
        <taxon>Pseudomonadati</taxon>
        <taxon>Pseudomonadota</taxon>
        <taxon>Alphaproteobacteria</taxon>
        <taxon>Hyphomicrobiales</taxon>
        <taxon>Bartonellaceae</taxon>
        <taxon>Bartonella</taxon>
    </lineage>
</organism>
<dbReference type="PANTHER" id="PTHR30473:SF1">
    <property type="entry name" value="PHOH-LIKE PROTEIN"/>
    <property type="match status" value="1"/>
</dbReference>
<proteinExistence type="inferred from homology"/>
<reference evidence="8 9" key="1">
    <citation type="journal article" date="2013" name="PLoS Genet.">
        <title>A gene transfer agent and a dynamic repertoire of secretion systems hold the keys to the explosive radiation of the emerging pathogen Bartonella.</title>
        <authorList>
            <person name="Guy L."/>
            <person name="Nystedt B."/>
            <person name="Toft C."/>
            <person name="Zaremba-Niedzwiedzka K."/>
            <person name="Berglund E.C."/>
            <person name="Granberg F."/>
            <person name="Naslund K."/>
            <person name="Eriksson A.S."/>
            <person name="Andersson S.G."/>
        </authorList>
    </citation>
    <scope>NUCLEOTIDE SEQUENCE [LARGE SCALE GENOMIC DNA]</scope>
    <source>
        <strain evidence="8 9">91-4</strain>
    </source>
</reference>
<dbReference type="RefSeq" id="WP_010700707.1">
    <property type="nucleotide sequence ID" value="NZ_CM001844.1"/>
</dbReference>
<dbReference type="Gene3D" id="3.40.50.300">
    <property type="entry name" value="P-loop containing nucleotide triphosphate hydrolases"/>
    <property type="match status" value="1"/>
</dbReference>
<evidence type="ECO:0000256" key="4">
    <source>
        <dbReference type="ARBA" id="ARBA00022741"/>
    </source>
</evidence>
<dbReference type="InterPro" id="IPR051451">
    <property type="entry name" value="PhoH2-like"/>
</dbReference>
<evidence type="ECO:0000313" key="9">
    <source>
        <dbReference type="Proteomes" id="UP000014038"/>
    </source>
</evidence>
<evidence type="ECO:0000259" key="7">
    <source>
        <dbReference type="Pfam" id="PF02562"/>
    </source>
</evidence>
<evidence type="ECO:0000256" key="5">
    <source>
        <dbReference type="ARBA" id="ARBA00022840"/>
    </source>
</evidence>
<evidence type="ECO:0000313" key="8">
    <source>
        <dbReference type="EMBL" id="ENN92863.1"/>
    </source>
</evidence>